<reference evidence="8 9" key="1">
    <citation type="submission" date="2019-01" db="EMBL/GenBank/DDBJ databases">
        <title>Sequencing of cultivated peanut Arachis hypogaea provides insights into genome evolution and oil improvement.</title>
        <authorList>
            <person name="Chen X."/>
        </authorList>
    </citation>
    <scope>NUCLEOTIDE SEQUENCE [LARGE SCALE GENOMIC DNA]</scope>
    <source>
        <strain evidence="9">cv. Fuhuasheng</strain>
        <tissue evidence="8">Leaves</tissue>
    </source>
</reference>
<dbReference type="STRING" id="3818.A0A445BY67"/>
<dbReference type="InterPro" id="IPR042160">
    <property type="entry name" value="HD-Zip_IV"/>
</dbReference>
<evidence type="ECO:0000256" key="3">
    <source>
        <dbReference type="ARBA" id="ARBA00023155"/>
    </source>
</evidence>
<keyword evidence="3" id="KW-0371">Homeobox</keyword>
<dbReference type="GO" id="GO:0003677">
    <property type="term" value="F:DNA binding"/>
    <property type="evidence" value="ECO:0007669"/>
    <property type="project" value="UniProtKB-KW"/>
</dbReference>
<evidence type="ECO:0000256" key="5">
    <source>
        <dbReference type="ARBA" id="ARBA00023242"/>
    </source>
</evidence>
<evidence type="ECO:0000256" key="1">
    <source>
        <dbReference type="ARBA" id="ARBA00023015"/>
    </source>
</evidence>
<dbReference type="GO" id="GO:0008289">
    <property type="term" value="F:lipid binding"/>
    <property type="evidence" value="ECO:0007669"/>
    <property type="project" value="InterPro"/>
</dbReference>
<accession>A0A445BY67</accession>
<evidence type="ECO:0000256" key="2">
    <source>
        <dbReference type="ARBA" id="ARBA00023125"/>
    </source>
</evidence>
<dbReference type="SUPFAM" id="SSF55961">
    <property type="entry name" value="Bet v1-like"/>
    <property type="match status" value="2"/>
</dbReference>
<dbReference type="CDD" id="cd08875">
    <property type="entry name" value="START_ArGLABRA2_like"/>
    <property type="match status" value="1"/>
</dbReference>
<dbReference type="AlphaFoldDB" id="A0A445BY67"/>
<dbReference type="Proteomes" id="UP000289738">
    <property type="component" value="Chromosome A08"/>
</dbReference>
<dbReference type="InterPro" id="IPR002913">
    <property type="entry name" value="START_lipid-bd_dom"/>
</dbReference>
<protein>
    <recommendedName>
        <fullName evidence="7">START domain-containing protein</fullName>
    </recommendedName>
</protein>
<evidence type="ECO:0000256" key="4">
    <source>
        <dbReference type="ARBA" id="ARBA00023163"/>
    </source>
</evidence>
<dbReference type="InterPro" id="IPR057993">
    <property type="entry name" value="HD-Zip_IV_C"/>
</dbReference>
<evidence type="ECO:0000259" key="7">
    <source>
        <dbReference type="PROSITE" id="PS50848"/>
    </source>
</evidence>
<keyword evidence="2" id="KW-0238">DNA-binding</keyword>
<dbReference type="InterPro" id="IPR023393">
    <property type="entry name" value="START-like_dom_sf"/>
</dbReference>
<keyword evidence="4" id="KW-0804">Transcription</keyword>
<dbReference type="PANTHER" id="PTHR45654">
    <property type="entry name" value="HOMEOBOX-LEUCINE ZIPPER PROTEIN MERISTEM L1"/>
    <property type="match status" value="1"/>
</dbReference>
<keyword evidence="9" id="KW-1185">Reference proteome</keyword>
<proteinExistence type="predicted"/>
<gene>
    <name evidence="8" type="ORF">Ahy_A08g040001</name>
</gene>
<dbReference type="PROSITE" id="PS50848">
    <property type="entry name" value="START"/>
    <property type="match status" value="1"/>
</dbReference>
<sequence>MDCENDCSRNINVTELPTITRWNHSSANAPPRDQESSHPIFSNRGMDNSKISSGGCGRFNGDIYCSSINSLPVHESDPSFPNRGTNNMDGFNGASYDLHSFSANAPLPRQESDPIFPTGGMMNSNMCGGGGFNRASDLLLVVSMYAEPTKSEIIALAESAMDELSKIALEGQPLWVPQKDKKFETLNDIEYLRQFGEVQEIESMKEIMKLVEVGQEESSSSQYLLPTVDSFRRELVPLSLSGVPKEALQTEASRDMGYLEISSTKLLHLLMDVNQWSKAFDNIVTRAAVLGTLSNGAEESYDGKVQVMFAEYHLPTPFVPSRECYFARYCKQLPYEMWGVVDVSLEKHFPSLATNFRRRPSGCLIRPMPDGFSKVIWVEHVEADHSQLSNHFRPLVTTGLGFGATRWINSIVKHTESSKIMEAKSAPIYVDYGVIIPQAGRTSFLNLADRLVRTFCGDINASMTNQWMPLISSESDSSDVRVMIRNNIEDPGKPIATTVVFSTCLWLKVSPSRLFNFLRHEDSRNKWDILSRNLTIREFAYMNKGTNPGNRVSLMRAMKSEDKIEIFYIQESYIDTTGSYIVYAPLDEFALSSLANGANPNKVMVLPSGFSILPCGFPSDYIDEKGEGGSILTIAFHTIESHNIKQFFSLESVIVMKNIISDTVTRDQEIKHDILFINNYFKFKAKTEAHKQNHQYKKTQNHCLAKDS</sequence>
<feature type="compositionally biased region" description="Polar residues" evidence="6">
    <location>
        <begin position="37"/>
        <end position="47"/>
    </location>
</feature>
<dbReference type="Gene3D" id="3.30.530.20">
    <property type="match status" value="1"/>
</dbReference>
<dbReference type="SMART" id="SM00234">
    <property type="entry name" value="START"/>
    <property type="match status" value="1"/>
</dbReference>
<dbReference type="PANTHER" id="PTHR45654:SF48">
    <property type="entry name" value="START DOMAIN-CONTAINING PROTEIN"/>
    <property type="match status" value="1"/>
</dbReference>
<comment type="caution">
    <text evidence="8">The sequence shown here is derived from an EMBL/GenBank/DDBJ whole genome shotgun (WGS) entry which is preliminary data.</text>
</comment>
<feature type="domain" description="START" evidence="7">
    <location>
        <begin position="146"/>
        <end position="420"/>
    </location>
</feature>
<keyword evidence="5" id="KW-0539">Nucleus</keyword>
<name>A0A445BY67_ARAHY</name>
<organism evidence="8 9">
    <name type="scientific">Arachis hypogaea</name>
    <name type="common">Peanut</name>
    <dbReference type="NCBI Taxonomy" id="3818"/>
    <lineage>
        <taxon>Eukaryota</taxon>
        <taxon>Viridiplantae</taxon>
        <taxon>Streptophyta</taxon>
        <taxon>Embryophyta</taxon>
        <taxon>Tracheophyta</taxon>
        <taxon>Spermatophyta</taxon>
        <taxon>Magnoliopsida</taxon>
        <taxon>eudicotyledons</taxon>
        <taxon>Gunneridae</taxon>
        <taxon>Pentapetalae</taxon>
        <taxon>rosids</taxon>
        <taxon>fabids</taxon>
        <taxon>Fabales</taxon>
        <taxon>Fabaceae</taxon>
        <taxon>Papilionoideae</taxon>
        <taxon>50 kb inversion clade</taxon>
        <taxon>dalbergioids sensu lato</taxon>
        <taxon>Dalbergieae</taxon>
        <taxon>Pterocarpus clade</taxon>
        <taxon>Arachis</taxon>
    </lineage>
</organism>
<dbReference type="EMBL" id="SDMP01000008">
    <property type="protein sequence ID" value="RYR43582.1"/>
    <property type="molecule type" value="Genomic_DNA"/>
</dbReference>
<evidence type="ECO:0000256" key="6">
    <source>
        <dbReference type="SAM" id="MobiDB-lite"/>
    </source>
</evidence>
<keyword evidence="1" id="KW-0805">Transcription regulation</keyword>
<evidence type="ECO:0000313" key="9">
    <source>
        <dbReference type="Proteomes" id="UP000289738"/>
    </source>
</evidence>
<dbReference type="Pfam" id="PF01852">
    <property type="entry name" value="START"/>
    <property type="match status" value="1"/>
</dbReference>
<feature type="region of interest" description="Disordered" evidence="6">
    <location>
        <begin position="22"/>
        <end position="47"/>
    </location>
</feature>
<dbReference type="Pfam" id="PF25797">
    <property type="entry name" value="PDF2_C"/>
    <property type="match status" value="1"/>
</dbReference>
<evidence type="ECO:0000313" key="8">
    <source>
        <dbReference type="EMBL" id="RYR43582.1"/>
    </source>
</evidence>